<dbReference type="InterPro" id="IPR006073">
    <property type="entry name" value="GTP-bd"/>
</dbReference>
<feature type="region of interest" description="Disordered" evidence="3">
    <location>
        <begin position="195"/>
        <end position="335"/>
    </location>
</feature>
<dbReference type="InterPro" id="IPR036726">
    <property type="entry name" value="GTP1_OBG_dom_sf"/>
</dbReference>
<dbReference type="PRINTS" id="PR00326">
    <property type="entry name" value="GTP1OBG"/>
</dbReference>
<dbReference type="Proteomes" id="UP000054558">
    <property type="component" value="Unassembled WGS sequence"/>
</dbReference>
<keyword evidence="1" id="KW-0547">Nucleotide-binding</keyword>
<dbReference type="GO" id="GO:0005525">
    <property type="term" value="F:GTP binding"/>
    <property type="evidence" value="ECO:0000318"/>
    <property type="project" value="GO_Central"/>
</dbReference>
<evidence type="ECO:0008006" key="8">
    <source>
        <dbReference type="Google" id="ProtNLM"/>
    </source>
</evidence>
<dbReference type="GO" id="GO:0042254">
    <property type="term" value="P:ribosome biogenesis"/>
    <property type="evidence" value="ECO:0007669"/>
    <property type="project" value="UniProtKB-UniRule"/>
</dbReference>
<dbReference type="PANTHER" id="PTHR11702:SF31">
    <property type="entry name" value="MITOCHONDRIAL RIBOSOME-ASSOCIATED GTPASE 2"/>
    <property type="match status" value="1"/>
</dbReference>
<keyword evidence="7" id="KW-1185">Reference proteome</keyword>
<dbReference type="Pfam" id="PF01926">
    <property type="entry name" value="MMR_HSR1"/>
    <property type="match status" value="1"/>
</dbReference>
<protein>
    <recommendedName>
        <fullName evidence="8">GTP-binding protein Obg/CgtA</fullName>
    </recommendedName>
</protein>
<dbReference type="Pfam" id="PF01018">
    <property type="entry name" value="GTP1_OBG"/>
    <property type="match status" value="1"/>
</dbReference>
<dbReference type="PANTHER" id="PTHR11702">
    <property type="entry name" value="DEVELOPMENTALLY REGULATED GTP-BINDING PROTEIN-RELATED"/>
    <property type="match status" value="1"/>
</dbReference>
<dbReference type="OMA" id="PRVGHWE"/>
<dbReference type="Gene3D" id="3.40.50.300">
    <property type="entry name" value="P-loop containing nucleotide triphosphate hydrolases"/>
    <property type="match status" value="1"/>
</dbReference>
<feature type="compositionally biased region" description="Basic and acidic residues" evidence="3">
    <location>
        <begin position="295"/>
        <end position="309"/>
    </location>
</feature>
<feature type="compositionally biased region" description="Basic and acidic residues" evidence="3">
    <location>
        <begin position="195"/>
        <end position="212"/>
    </location>
</feature>
<gene>
    <name evidence="6" type="ORF">KFL_000020220</name>
</gene>
<dbReference type="GO" id="GO:0005739">
    <property type="term" value="C:mitochondrion"/>
    <property type="evidence" value="ECO:0000318"/>
    <property type="project" value="GO_Central"/>
</dbReference>
<evidence type="ECO:0000256" key="3">
    <source>
        <dbReference type="SAM" id="MobiDB-lite"/>
    </source>
</evidence>
<dbReference type="SUPFAM" id="SSF52540">
    <property type="entry name" value="P-loop containing nucleoside triphosphate hydrolases"/>
    <property type="match status" value="1"/>
</dbReference>
<evidence type="ECO:0000256" key="1">
    <source>
        <dbReference type="ARBA" id="ARBA00022741"/>
    </source>
</evidence>
<keyword evidence="2" id="KW-0342">GTP-binding</keyword>
<name>A0A1Y1HL04_KLENI</name>
<dbReference type="Gene3D" id="2.70.210.12">
    <property type="entry name" value="GTP1/OBG domain"/>
    <property type="match status" value="1"/>
</dbReference>
<organism evidence="6 7">
    <name type="scientific">Klebsormidium nitens</name>
    <name type="common">Green alga</name>
    <name type="synonym">Ulothrix nitens</name>
    <dbReference type="NCBI Taxonomy" id="105231"/>
    <lineage>
        <taxon>Eukaryota</taxon>
        <taxon>Viridiplantae</taxon>
        <taxon>Streptophyta</taxon>
        <taxon>Klebsormidiophyceae</taxon>
        <taxon>Klebsormidiales</taxon>
        <taxon>Klebsormidiaceae</taxon>
        <taxon>Klebsormidium</taxon>
    </lineage>
</organism>
<proteinExistence type="predicted"/>
<dbReference type="InterPro" id="IPR031167">
    <property type="entry name" value="G_OBG"/>
</dbReference>
<feature type="domain" description="Obg" evidence="5">
    <location>
        <begin position="78"/>
        <end position="403"/>
    </location>
</feature>
<dbReference type="CDD" id="cd01898">
    <property type="entry name" value="Obg"/>
    <property type="match status" value="1"/>
</dbReference>
<evidence type="ECO:0000313" key="6">
    <source>
        <dbReference type="EMBL" id="GAQ77661.1"/>
    </source>
</evidence>
<dbReference type="InterPro" id="IPR006169">
    <property type="entry name" value="GTP1_OBG_dom"/>
</dbReference>
<evidence type="ECO:0000259" key="5">
    <source>
        <dbReference type="PROSITE" id="PS51883"/>
    </source>
</evidence>
<dbReference type="InterPro" id="IPR027417">
    <property type="entry name" value="P-loop_NTPase"/>
</dbReference>
<feature type="domain" description="OBG-type G" evidence="4">
    <location>
        <begin position="404"/>
        <end position="585"/>
    </location>
</feature>
<evidence type="ECO:0000256" key="2">
    <source>
        <dbReference type="ARBA" id="ARBA00023134"/>
    </source>
</evidence>
<dbReference type="PROSITE" id="PS51710">
    <property type="entry name" value="G_OBG"/>
    <property type="match status" value="1"/>
</dbReference>
<evidence type="ECO:0000313" key="7">
    <source>
        <dbReference type="Proteomes" id="UP000054558"/>
    </source>
</evidence>
<dbReference type="InterPro" id="IPR045086">
    <property type="entry name" value="OBG_GTPase"/>
</dbReference>
<feature type="compositionally biased region" description="Low complexity" evidence="3">
    <location>
        <begin position="255"/>
        <end position="274"/>
    </location>
</feature>
<dbReference type="STRING" id="105231.A0A1Y1HL04"/>
<evidence type="ECO:0000259" key="4">
    <source>
        <dbReference type="PROSITE" id="PS51710"/>
    </source>
</evidence>
<reference evidence="6 7" key="1">
    <citation type="journal article" date="2014" name="Nat. Commun.">
        <title>Klebsormidium flaccidum genome reveals primary factors for plant terrestrial adaptation.</title>
        <authorList>
            <person name="Hori K."/>
            <person name="Maruyama F."/>
            <person name="Fujisawa T."/>
            <person name="Togashi T."/>
            <person name="Yamamoto N."/>
            <person name="Seo M."/>
            <person name="Sato S."/>
            <person name="Yamada T."/>
            <person name="Mori H."/>
            <person name="Tajima N."/>
            <person name="Moriyama T."/>
            <person name="Ikeuchi M."/>
            <person name="Watanabe M."/>
            <person name="Wada H."/>
            <person name="Kobayashi K."/>
            <person name="Saito M."/>
            <person name="Masuda T."/>
            <person name="Sasaki-Sekimoto Y."/>
            <person name="Mashiguchi K."/>
            <person name="Awai K."/>
            <person name="Shimojima M."/>
            <person name="Masuda S."/>
            <person name="Iwai M."/>
            <person name="Nobusawa T."/>
            <person name="Narise T."/>
            <person name="Kondo S."/>
            <person name="Saito H."/>
            <person name="Sato R."/>
            <person name="Murakawa M."/>
            <person name="Ihara Y."/>
            <person name="Oshima-Yamada Y."/>
            <person name="Ohtaka K."/>
            <person name="Satoh M."/>
            <person name="Sonobe K."/>
            <person name="Ishii M."/>
            <person name="Ohtani R."/>
            <person name="Kanamori-Sato M."/>
            <person name="Honoki R."/>
            <person name="Miyazaki D."/>
            <person name="Mochizuki H."/>
            <person name="Umetsu J."/>
            <person name="Higashi K."/>
            <person name="Shibata D."/>
            <person name="Kamiya Y."/>
            <person name="Sato N."/>
            <person name="Nakamura Y."/>
            <person name="Tabata S."/>
            <person name="Ida S."/>
            <person name="Kurokawa K."/>
            <person name="Ohta H."/>
        </authorList>
    </citation>
    <scope>NUCLEOTIDE SEQUENCE [LARGE SCALE GENOMIC DNA]</scope>
    <source>
        <strain evidence="6 7">NIES-2285</strain>
    </source>
</reference>
<sequence>MSLRILVASLEKQHQALLKQTTLALEYIRSRALASERLNFVRPATSPPSNLGHSRNYGSFVAAEAAWDQEDVQPDTERRFVDRIRVNVVAGDGGAGCTSYHRGRLQRKGFADGGNGGRGGDVIFVASRKVYDLGGITTTVRGEKGGAGTSKNQVGSRGRDKLVLVPVGTVVRKFQRREHEPSEISAAVAELADDDWKTWEKDNEGESRRADQGEGSSGEEAAPGVTGEAREGGLVEGTGSGVSSETDRGSEGAPSSLHGDSPSGTSSSDCSASSVDRETQSFADVNGRYSANFENAERQNVLDRDRRGVPPDPALSTSKEHDTSPAKKGSGSHLKGPVIADLTEEGHRLVAAVGGCGGRGNAATGRKGEKPWFKRKVGQLQINEHETGEHGQRMWLELELKMLADVGLVGMPNAGKSTLLAALSPARPAVGSYAFTTLRPHIGTVECDQWFAYTIADIPGLIEGAHANRGLGHNFLRHVERTRVLAYVLDMAGGWIKAVGRAGASKPNPKRPWEQLDDLVSELEHYEEGLSKRPSIVIANKMDESGAVEALEELRARTPLPVFPTCAVLGEGTEDLKRVLEQIVTDHNGGG</sequence>
<dbReference type="GO" id="GO:0003924">
    <property type="term" value="F:GTPase activity"/>
    <property type="evidence" value="ECO:0000318"/>
    <property type="project" value="GO_Central"/>
</dbReference>
<dbReference type="PROSITE" id="PS51883">
    <property type="entry name" value="OBG"/>
    <property type="match status" value="1"/>
</dbReference>
<accession>A0A1Y1HL04</accession>
<dbReference type="OrthoDB" id="347018at2759"/>
<dbReference type="EMBL" id="DF236951">
    <property type="protein sequence ID" value="GAQ77661.1"/>
    <property type="molecule type" value="Genomic_DNA"/>
</dbReference>
<dbReference type="SUPFAM" id="SSF82051">
    <property type="entry name" value="Obg GTP-binding protein N-terminal domain"/>
    <property type="match status" value="1"/>
</dbReference>
<dbReference type="AlphaFoldDB" id="A0A1Y1HL04"/>